<evidence type="ECO:0000256" key="2">
    <source>
        <dbReference type="ARBA" id="ARBA00022630"/>
    </source>
</evidence>
<evidence type="ECO:0000256" key="1">
    <source>
        <dbReference type="ARBA" id="ARBA00007992"/>
    </source>
</evidence>
<comment type="caution">
    <text evidence="8">The sequence shown here is derived from an EMBL/GenBank/DDBJ whole genome shotgun (WGS) entry which is preliminary data.</text>
</comment>
<reference evidence="9" key="1">
    <citation type="journal article" date="2017" name="Nat. Microbiol.">
        <title>Global analysis of biosynthetic gene clusters reveals vast potential of secondary metabolite production in Penicillium species.</title>
        <authorList>
            <person name="Nielsen J.C."/>
            <person name="Grijseels S."/>
            <person name="Prigent S."/>
            <person name="Ji B."/>
            <person name="Dainat J."/>
            <person name="Nielsen K.F."/>
            <person name="Frisvad J.C."/>
            <person name="Workman M."/>
            <person name="Nielsen J."/>
        </authorList>
    </citation>
    <scope>NUCLEOTIDE SEQUENCE [LARGE SCALE GENOMIC DNA]</scope>
    <source>
        <strain evidence="9">IBT 4502</strain>
    </source>
</reference>
<gene>
    <name evidence="8" type="ORF">PENPOL_c008G09521</name>
</gene>
<proteinExistence type="inferred from homology"/>
<protein>
    <recommendedName>
        <fullName evidence="7">FAD-binding domain-containing protein</fullName>
    </recommendedName>
</protein>
<feature type="region of interest" description="Disordered" evidence="6">
    <location>
        <begin position="440"/>
        <end position="460"/>
    </location>
</feature>
<evidence type="ECO:0000256" key="5">
    <source>
        <dbReference type="ARBA" id="ARBA00023033"/>
    </source>
</evidence>
<keyword evidence="5" id="KW-0503">Monooxygenase</keyword>
<dbReference type="InterPro" id="IPR050493">
    <property type="entry name" value="FAD-dep_Monooxygenase_BioMet"/>
</dbReference>
<dbReference type="InterPro" id="IPR002938">
    <property type="entry name" value="FAD-bd"/>
</dbReference>
<evidence type="ECO:0000256" key="6">
    <source>
        <dbReference type="SAM" id="MobiDB-lite"/>
    </source>
</evidence>
<evidence type="ECO:0000259" key="7">
    <source>
        <dbReference type="Pfam" id="PF01494"/>
    </source>
</evidence>
<feature type="domain" description="FAD-binding" evidence="7">
    <location>
        <begin position="4"/>
        <end position="328"/>
    </location>
</feature>
<dbReference type="PANTHER" id="PTHR13789:SF314">
    <property type="entry name" value="FAD-BINDING DOMAIN-CONTAINING PROTEIN"/>
    <property type="match status" value="1"/>
</dbReference>
<evidence type="ECO:0000313" key="8">
    <source>
        <dbReference type="EMBL" id="OQD64086.1"/>
    </source>
</evidence>
<organism evidence="8 9">
    <name type="scientific">Penicillium polonicum</name>
    <dbReference type="NCBI Taxonomy" id="60169"/>
    <lineage>
        <taxon>Eukaryota</taxon>
        <taxon>Fungi</taxon>
        <taxon>Dikarya</taxon>
        <taxon>Ascomycota</taxon>
        <taxon>Pezizomycotina</taxon>
        <taxon>Eurotiomycetes</taxon>
        <taxon>Eurotiomycetidae</taxon>
        <taxon>Eurotiales</taxon>
        <taxon>Aspergillaceae</taxon>
        <taxon>Penicillium</taxon>
    </lineage>
</organism>
<evidence type="ECO:0000256" key="3">
    <source>
        <dbReference type="ARBA" id="ARBA00022827"/>
    </source>
</evidence>
<evidence type="ECO:0000256" key="4">
    <source>
        <dbReference type="ARBA" id="ARBA00023002"/>
    </source>
</evidence>
<accession>A0A1V6NI10</accession>
<sequence length="460" mass="50536">MPLKIAIVGAGIGGLSAAAALRLAGHHVEVFEKSQFLSELGAALVVAPNGIRVLTALGFSCENARSNPQSCFELRDGPTFDSVASFDLTDTERRFDVPLYTMQRADLHGELHRIATMEVPGLPNIMLHLGRKVLTAEPAAGILHLEDGSSVEADLIIGADGLHSILKPLVLEGHPQPPLKTGLSAFRFQIPTESVRDDQDYVSLVAKKGHGPSILADTSDENTAVHMVWYDCQNGEYQNFVGIHNTVPDDEDDLVGSMERQFAHFHPCLMRLVKKAPKITKWPLNIHEPITHWTRGKVLLIGDAAHPMLPFSGQGANQAIEDAGALKILFENIHSPEDVPSRMALFEKLRKLRVSRVQIMSSVRVGKEAVVLEELRNQADPPGSGNLIIYLPEFAAKSEYNVAYSDVPTNFTERLTHDFGYNIFEESIKFLEEHLLGPRARSPACSQDHHSTPREQAVVG</sequence>
<dbReference type="STRING" id="60169.A0A1V6NI10"/>
<dbReference type="Gene3D" id="3.50.50.60">
    <property type="entry name" value="FAD/NAD(P)-binding domain"/>
    <property type="match status" value="1"/>
</dbReference>
<dbReference type="GO" id="GO:0071949">
    <property type="term" value="F:FAD binding"/>
    <property type="evidence" value="ECO:0007669"/>
    <property type="project" value="InterPro"/>
</dbReference>
<dbReference type="Proteomes" id="UP000191408">
    <property type="component" value="Unassembled WGS sequence"/>
</dbReference>
<dbReference type="Pfam" id="PF01494">
    <property type="entry name" value="FAD_binding_3"/>
    <property type="match status" value="1"/>
</dbReference>
<dbReference type="GO" id="GO:0004497">
    <property type="term" value="F:monooxygenase activity"/>
    <property type="evidence" value="ECO:0007669"/>
    <property type="project" value="UniProtKB-KW"/>
</dbReference>
<dbReference type="EMBL" id="MDYM01000008">
    <property type="protein sequence ID" value="OQD64086.1"/>
    <property type="molecule type" value="Genomic_DNA"/>
</dbReference>
<comment type="similarity">
    <text evidence="1">Belongs to the paxM FAD-dependent monooxygenase family.</text>
</comment>
<dbReference type="PANTHER" id="PTHR13789">
    <property type="entry name" value="MONOOXYGENASE"/>
    <property type="match status" value="1"/>
</dbReference>
<keyword evidence="3" id="KW-0274">FAD</keyword>
<dbReference type="InterPro" id="IPR036188">
    <property type="entry name" value="FAD/NAD-bd_sf"/>
</dbReference>
<dbReference type="OrthoDB" id="4299566at2759"/>
<keyword evidence="2" id="KW-0285">Flavoprotein</keyword>
<name>A0A1V6NI10_PENPO</name>
<keyword evidence="9" id="KW-1185">Reference proteome</keyword>
<dbReference type="AlphaFoldDB" id="A0A1V6NI10"/>
<dbReference type="SUPFAM" id="SSF51905">
    <property type="entry name" value="FAD/NAD(P)-binding domain"/>
    <property type="match status" value="1"/>
</dbReference>
<dbReference type="PRINTS" id="PR00420">
    <property type="entry name" value="RNGMNOXGNASE"/>
</dbReference>
<dbReference type="SUPFAM" id="SSF54373">
    <property type="entry name" value="FAD-linked reductases, C-terminal domain"/>
    <property type="match status" value="1"/>
</dbReference>
<evidence type="ECO:0000313" key="9">
    <source>
        <dbReference type="Proteomes" id="UP000191408"/>
    </source>
</evidence>
<keyword evidence="4" id="KW-0560">Oxidoreductase</keyword>